<feature type="compositionally biased region" description="Polar residues" evidence="5">
    <location>
        <begin position="48"/>
        <end position="63"/>
    </location>
</feature>
<feature type="compositionally biased region" description="Basic and acidic residues" evidence="5">
    <location>
        <begin position="32"/>
        <end position="43"/>
    </location>
</feature>
<evidence type="ECO:0000256" key="1">
    <source>
        <dbReference type="ARBA" id="ARBA00022723"/>
    </source>
</evidence>
<evidence type="ECO:0000256" key="3">
    <source>
        <dbReference type="ARBA" id="ARBA00022833"/>
    </source>
</evidence>
<dbReference type="Gene3D" id="3.60.10.10">
    <property type="entry name" value="Endonuclease/exonuclease/phosphatase"/>
    <property type="match status" value="1"/>
</dbReference>
<evidence type="ECO:0000259" key="7">
    <source>
        <dbReference type="PROSITE" id="PS50016"/>
    </source>
</evidence>
<evidence type="ECO:0000256" key="6">
    <source>
        <dbReference type="SAM" id="SignalP"/>
    </source>
</evidence>
<feature type="compositionally biased region" description="Basic and acidic residues" evidence="5">
    <location>
        <begin position="210"/>
        <end position="226"/>
    </location>
</feature>
<evidence type="ECO:0000313" key="9">
    <source>
        <dbReference type="EMBL" id="JAR88063.1"/>
    </source>
</evidence>
<keyword evidence="2 4" id="KW-0863">Zinc-finger</keyword>
<organism evidence="9">
    <name type="scientific">Ixodes ricinus</name>
    <name type="common">Common tick</name>
    <name type="synonym">Acarus ricinus</name>
    <dbReference type="NCBI Taxonomy" id="34613"/>
    <lineage>
        <taxon>Eukaryota</taxon>
        <taxon>Metazoa</taxon>
        <taxon>Ecdysozoa</taxon>
        <taxon>Arthropoda</taxon>
        <taxon>Chelicerata</taxon>
        <taxon>Arachnida</taxon>
        <taxon>Acari</taxon>
        <taxon>Parasitiformes</taxon>
        <taxon>Ixodida</taxon>
        <taxon>Ixodoidea</taxon>
        <taxon>Ixodidae</taxon>
        <taxon>Ixodinae</taxon>
        <taxon>Ixodes</taxon>
    </lineage>
</organism>
<proteinExistence type="predicted"/>
<dbReference type="PROSITE" id="PS01359">
    <property type="entry name" value="ZF_PHD_1"/>
    <property type="match status" value="1"/>
</dbReference>
<dbReference type="PRINTS" id="PR01345">
    <property type="entry name" value="CERVTRCPTASE"/>
</dbReference>
<dbReference type="PROSITE" id="PS50878">
    <property type="entry name" value="RT_POL"/>
    <property type="match status" value="1"/>
</dbReference>
<feature type="region of interest" description="Disordered" evidence="5">
    <location>
        <begin position="194"/>
        <end position="231"/>
    </location>
</feature>
<dbReference type="SUPFAM" id="SSF56219">
    <property type="entry name" value="DNase I-like"/>
    <property type="match status" value="1"/>
</dbReference>
<dbReference type="InterPro" id="IPR036691">
    <property type="entry name" value="Endo/exonu/phosph_ase_sf"/>
</dbReference>
<dbReference type="SUPFAM" id="SSF56672">
    <property type="entry name" value="DNA/RNA polymerases"/>
    <property type="match status" value="1"/>
</dbReference>
<evidence type="ECO:0000256" key="4">
    <source>
        <dbReference type="PROSITE-ProRule" id="PRU00146"/>
    </source>
</evidence>
<feature type="chain" id="PRO_5007541909" evidence="6">
    <location>
        <begin position="25"/>
        <end position="1178"/>
    </location>
</feature>
<dbReference type="AlphaFoldDB" id="A0A147BBC3"/>
<dbReference type="Pfam" id="PF03372">
    <property type="entry name" value="Exo_endo_phos"/>
    <property type="match status" value="1"/>
</dbReference>
<dbReference type="InterPro" id="IPR000477">
    <property type="entry name" value="RT_dom"/>
</dbReference>
<dbReference type="PROSITE" id="PS50016">
    <property type="entry name" value="ZF_PHD_2"/>
    <property type="match status" value="1"/>
</dbReference>
<keyword evidence="3" id="KW-0862">Zinc</keyword>
<protein>
    <submittedName>
        <fullName evidence="9">Putative rna-directed dna polymerase from mobile element jockey-like protein</fullName>
    </submittedName>
</protein>
<dbReference type="GO" id="GO:0003964">
    <property type="term" value="F:RNA-directed DNA polymerase activity"/>
    <property type="evidence" value="ECO:0007669"/>
    <property type="project" value="UniProtKB-KW"/>
</dbReference>
<feature type="compositionally biased region" description="Polar residues" evidence="5">
    <location>
        <begin position="194"/>
        <end position="208"/>
    </location>
</feature>
<dbReference type="InterPro" id="IPR043502">
    <property type="entry name" value="DNA/RNA_pol_sf"/>
</dbReference>
<dbReference type="InterPro" id="IPR013083">
    <property type="entry name" value="Znf_RING/FYVE/PHD"/>
</dbReference>
<keyword evidence="6" id="KW-0732">Signal</keyword>
<sequence length="1178" mass="130662">MADARMFSWLPFFLLFLMLLKLRTDNRAGSESCDDPKYADAHPHSGSPLGSTPVSPSLSSWTVGATPARPSLPDSLSAPRRHRRCRCRRSLAATRTGARRHHLIWCLLLSGDVAPNPGPHHPTCACCTKRVRDNQAALCCDSCEGWFHRGCVHMTLSQYRRLGSCSDPWLCLVCSLPRFSDDIFEPAASHTNTGIGASSPNDLITGSPANHHDGGVSRPHGKDDGVRSAPRADGANKALTLWYTNCRSLKNKMQDLHATASSLPSNAILLLTETWLDSSVHDGELLSTSHTIHRRDRQGRGGGVLVAAPSGLSVVRRHDLEHPDLEAIFLELLLPHGTVLVGCVYCPPSTRDSAYKLLDDSLTRALLKPYRDVLLMGDFNAHIDWWNNDEPSPHDALDDLLLDATSSAGLLQVCRSPTYLPRNSYLDLVFTTDITKIISCDVYPGLSGSDHMAVEVAFATSLPRKGHFARTIWRFHETDHSHLARLAHLAPWCMTTGGSDCLSNFDLWCDFASAIQHESIPHSLRSTRRKRAPWITHDIIKAASQKRALFKKAARLQCADTLRAAKDLQRSLKSAIYTAHTNYARNIALKAKEDPKQFWSYMTRLQTSSSRPCFLNNNGNVASPRDVAILFARHFSSVFNAGPPPPCINSLVQDIEESTACPDLPMSDVSLSLDHLHEAFSQIKPSLSPGPDNLPPAFLKLLGPRVSSPLLTIFQSFLDNAVIPDAWKRALVTPIHKGKGKPMNDVSSYRPVSVTSILCRTFERLLNRCLLDYLIGSNSLSTSQHGFRPGRSCETALATITHHISDALDDRTPTDLVQLDYSDAFDTLDHLLLLKKLAGAGVRGSLLRWIANFLIGRSHRVVFHGSSSDDFAVSSGVPQGSVLGPTLFSIYVNDMPKTEDTLVIQYADDTTILARLDSPSSSSRLQNHLTQIVDWSTSNHLRLSRTKTAVMRFSSQKKMQPPCYSISGTPVSVATDLRILGVTFTPSLDFTVHIANIVAKARRTLGFVTRVSRHCGPESFRALYTALVLPRLEYCASIWSPHQANLTQRLEGVQRRATRTLLARLQWPLLSPQPYEDRLRQLNWQSLDHRRVIARVRLLCHLLDGSMSNTYLENVLRMNKRSGQPDRLRARTVRHGHSLLPAAVEAFLAAPSDLRDPIPEDRRGTALLCRALSRTRRN</sequence>
<dbReference type="Pfam" id="PF00078">
    <property type="entry name" value="RVT_1"/>
    <property type="match status" value="1"/>
</dbReference>
<dbReference type="PANTHER" id="PTHR33332">
    <property type="entry name" value="REVERSE TRANSCRIPTASE DOMAIN-CONTAINING PROTEIN"/>
    <property type="match status" value="1"/>
</dbReference>
<keyword evidence="9" id="KW-0695">RNA-directed DNA polymerase</keyword>
<dbReference type="Gene3D" id="3.30.40.10">
    <property type="entry name" value="Zinc/RING finger domain, C3HC4 (zinc finger)"/>
    <property type="match status" value="1"/>
</dbReference>
<dbReference type="EMBL" id="GEGO01007341">
    <property type="protein sequence ID" value="JAR88063.1"/>
    <property type="molecule type" value="Transcribed_RNA"/>
</dbReference>
<evidence type="ECO:0000256" key="2">
    <source>
        <dbReference type="ARBA" id="ARBA00022771"/>
    </source>
</evidence>
<feature type="domain" description="Reverse transcriptase" evidence="8">
    <location>
        <begin position="716"/>
        <end position="984"/>
    </location>
</feature>
<keyword evidence="9" id="KW-0808">Transferase</keyword>
<evidence type="ECO:0000259" key="8">
    <source>
        <dbReference type="PROSITE" id="PS50878"/>
    </source>
</evidence>
<dbReference type="InterPro" id="IPR019787">
    <property type="entry name" value="Znf_PHD-finger"/>
</dbReference>
<evidence type="ECO:0000256" key="5">
    <source>
        <dbReference type="SAM" id="MobiDB-lite"/>
    </source>
</evidence>
<feature type="domain" description="PHD-type" evidence="7">
    <location>
        <begin position="121"/>
        <end position="177"/>
    </location>
</feature>
<keyword evidence="9" id="KW-0548">Nucleotidyltransferase</keyword>
<dbReference type="InterPro" id="IPR011011">
    <property type="entry name" value="Znf_FYVE_PHD"/>
</dbReference>
<keyword evidence="1" id="KW-0479">Metal-binding</keyword>
<dbReference type="CDD" id="cd01650">
    <property type="entry name" value="RT_nLTR_like"/>
    <property type="match status" value="1"/>
</dbReference>
<dbReference type="InterPro" id="IPR019786">
    <property type="entry name" value="Zinc_finger_PHD-type_CS"/>
</dbReference>
<feature type="region of interest" description="Disordered" evidence="5">
    <location>
        <begin position="32"/>
        <end position="78"/>
    </location>
</feature>
<reference evidence="9" key="1">
    <citation type="journal article" date="2018" name="PLoS Negl. Trop. Dis.">
        <title>Sialome diversity of ticks revealed by RNAseq of single tick salivary glands.</title>
        <authorList>
            <person name="Perner J."/>
            <person name="Kropackova S."/>
            <person name="Kopacek P."/>
            <person name="Ribeiro J.M."/>
        </authorList>
    </citation>
    <scope>NUCLEOTIDE SEQUENCE</scope>
    <source>
        <strain evidence="9">Siblings of single egg batch collected in Ceske Budejovice</strain>
        <tissue evidence="9">Salivary glands</tissue>
    </source>
</reference>
<dbReference type="GO" id="GO:0008270">
    <property type="term" value="F:zinc ion binding"/>
    <property type="evidence" value="ECO:0007669"/>
    <property type="project" value="UniProtKB-KW"/>
</dbReference>
<dbReference type="SUPFAM" id="SSF57903">
    <property type="entry name" value="FYVE/PHD zinc finger"/>
    <property type="match status" value="1"/>
</dbReference>
<accession>A0A147BBC3</accession>
<name>A0A147BBC3_IXORI</name>
<feature type="signal peptide" evidence="6">
    <location>
        <begin position="1"/>
        <end position="24"/>
    </location>
</feature>
<dbReference type="InterPro" id="IPR005135">
    <property type="entry name" value="Endo/exonuclease/phosphatase"/>
</dbReference>